<gene>
    <name evidence="1" type="ORF">CWI36_0562p0010</name>
</gene>
<protein>
    <submittedName>
        <fullName evidence="1">Uncharacterized protein</fullName>
    </submittedName>
</protein>
<organism evidence="1 2">
    <name type="scientific">Hamiltosporidium magnivora</name>
    <dbReference type="NCBI Taxonomy" id="148818"/>
    <lineage>
        <taxon>Eukaryota</taxon>
        <taxon>Fungi</taxon>
        <taxon>Fungi incertae sedis</taxon>
        <taxon>Microsporidia</taxon>
        <taxon>Dubosqiidae</taxon>
        <taxon>Hamiltosporidium</taxon>
    </lineage>
</organism>
<dbReference type="AlphaFoldDB" id="A0A4Q9LD43"/>
<dbReference type="Proteomes" id="UP000291404">
    <property type="component" value="Unassembled WGS sequence"/>
</dbReference>
<evidence type="ECO:0000313" key="1">
    <source>
        <dbReference type="EMBL" id="TBU05869.1"/>
    </source>
</evidence>
<dbReference type="VEuPathDB" id="MicrosporidiaDB:CWI39_1837p0010"/>
<evidence type="ECO:0000313" key="2">
    <source>
        <dbReference type="Proteomes" id="UP000291404"/>
    </source>
</evidence>
<sequence>MQEWKCFDDNQLDEEIMKATKINFLISNRESFKELCVILSNAKYEFFFGFFTTLKIDFVGKAGGYLEFFVKNTSENLKISPEFLEEINNTVEILNKNIYSESGDHQHKDILEYISKPIITKVLSDSIQFNKICEFSNNMGTFQNETEDLNFPRILIEIFYEENEVNYIKTLYEWLMKKKEYHKYISAVLCLKVFCFKGKFSDKNIISRILIEFLFLADVLKRELHKTGNVEEINKCREVYVNGLKAQIEFSNKKYADNTPVGYLGDSKVLKT</sequence>
<keyword evidence="2" id="KW-1185">Reference proteome</keyword>
<comment type="caution">
    <text evidence="1">The sequence shown here is derived from an EMBL/GenBank/DDBJ whole genome shotgun (WGS) entry which is preliminary data.</text>
</comment>
<dbReference type="VEuPathDB" id="MicrosporidiaDB:CWI36_0562p0010"/>
<dbReference type="EMBL" id="PITI01000562">
    <property type="protein sequence ID" value="TBU05869.1"/>
    <property type="molecule type" value="Genomic_DNA"/>
</dbReference>
<name>A0A4Q9LD43_9MICR</name>
<proteinExistence type="predicted"/>
<reference evidence="1 2" key="1">
    <citation type="submission" date="2017-12" db="EMBL/GenBank/DDBJ databases">
        <authorList>
            <person name="Pombert J.-F."/>
            <person name="Haag K.L."/>
            <person name="Ebert D."/>
        </authorList>
    </citation>
    <scope>NUCLEOTIDE SEQUENCE [LARGE SCALE GENOMIC DNA]</scope>
    <source>
        <strain evidence="1">BE-OM-2</strain>
    </source>
</reference>
<accession>A0A4Q9LD43</accession>
<dbReference type="VEuPathDB" id="MicrosporidiaDB:CWI39_1347p0010"/>